<dbReference type="InterPro" id="IPR029058">
    <property type="entry name" value="AB_hydrolase_fold"/>
</dbReference>
<dbReference type="GO" id="GO:0016787">
    <property type="term" value="F:hydrolase activity"/>
    <property type="evidence" value="ECO:0007669"/>
    <property type="project" value="UniProtKB-KW"/>
</dbReference>
<organism evidence="3 4">
    <name type="scientific">Rhynchosporium graminicola</name>
    <dbReference type="NCBI Taxonomy" id="2792576"/>
    <lineage>
        <taxon>Eukaryota</taxon>
        <taxon>Fungi</taxon>
        <taxon>Dikarya</taxon>
        <taxon>Ascomycota</taxon>
        <taxon>Pezizomycotina</taxon>
        <taxon>Leotiomycetes</taxon>
        <taxon>Helotiales</taxon>
        <taxon>Ploettnerulaceae</taxon>
        <taxon>Rhynchosporium</taxon>
    </lineage>
</organism>
<dbReference type="Proteomes" id="UP000178129">
    <property type="component" value="Unassembled WGS sequence"/>
</dbReference>
<dbReference type="InterPro" id="IPR050300">
    <property type="entry name" value="GDXG_lipolytic_enzyme"/>
</dbReference>
<feature type="domain" description="Alpha/beta hydrolase fold-3" evidence="2">
    <location>
        <begin position="74"/>
        <end position="299"/>
    </location>
</feature>
<dbReference type="Pfam" id="PF07859">
    <property type="entry name" value="Abhydrolase_3"/>
    <property type="match status" value="1"/>
</dbReference>
<keyword evidence="4" id="KW-1185">Reference proteome</keyword>
<accession>A0A1E1L1B2</accession>
<protein>
    <submittedName>
        <fullName evidence="3">Related to lipase</fullName>
    </submittedName>
</protein>
<reference evidence="4" key="1">
    <citation type="submission" date="2016-03" db="EMBL/GenBank/DDBJ databases">
        <authorList>
            <person name="Ploux O."/>
        </authorList>
    </citation>
    <scope>NUCLEOTIDE SEQUENCE [LARGE SCALE GENOMIC DNA]</scope>
    <source>
        <strain evidence="4">UK7</strain>
    </source>
</reference>
<evidence type="ECO:0000259" key="2">
    <source>
        <dbReference type="Pfam" id="PF07859"/>
    </source>
</evidence>
<dbReference type="PANTHER" id="PTHR48081">
    <property type="entry name" value="AB HYDROLASE SUPERFAMILY PROTEIN C4A8.06C"/>
    <property type="match status" value="1"/>
</dbReference>
<dbReference type="STRING" id="914237.A0A1E1L1B2"/>
<gene>
    <name evidence="3" type="ORF">RCO7_10678</name>
</gene>
<dbReference type="Gene3D" id="3.40.50.1820">
    <property type="entry name" value="alpha/beta hydrolase"/>
    <property type="match status" value="1"/>
</dbReference>
<comment type="caution">
    <text evidence="3">The sequence shown here is derived from an EMBL/GenBank/DDBJ whole genome shotgun (WGS) entry which is preliminary data.</text>
</comment>
<proteinExistence type="predicted"/>
<dbReference type="SUPFAM" id="SSF53474">
    <property type="entry name" value="alpha/beta-Hydrolases"/>
    <property type="match status" value="1"/>
</dbReference>
<dbReference type="PANTHER" id="PTHR48081:SF8">
    <property type="entry name" value="ALPHA_BETA HYDROLASE FOLD-3 DOMAIN-CONTAINING PROTEIN-RELATED"/>
    <property type="match status" value="1"/>
</dbReference>
<dbReference type="EMBL" id="FJUW01000031">
    <property type="protein sequence ID" value="CZT04264.1"/>
    <property type="molecule type" value="Genomic_DNA"/>
</dbReference>
<dbReference type="InterPro" id="IPR013094">
    <property type="entry name" value="AB_hydrolase_3"/>
</dbReference>
<evidence type="ECO:0000256" key="1">
    <source>
        <dbReference type="ARBA" id="ARBA00022801"/>
    </source>
</evidence>
<keyword evidence="1" id="KW-0378">Hydrolase</keyword>
<name>A0A1E1L1B2_9HELO</name>
<evidence type="ECO:0000313" key="3">
    <source>
        <dbReference type="EMBL" id="CZT04264.1"/>
    </source>
</evidence>
<dbReference type="AlphaFoldDB" id="A0A1E1L1B2"/>
<sequence>MARISLYITAAIIRFFQNLGRYCDLYLSKPYPQRPAFSRTISSTVGSVPGKFKILFYTPPGYDIKSRRERYPVLINFHGGGYTIGNAADDARWATEVIKRTGGVVVSVDYRLAPGYPFPTGIEDCVSAVLYLWKMADELKLDISRTAFSGFSAGGNFCYTAAIRLQEELKTLKATGAISGSQKAGKLVSTVAFYPAVDMTKSRAARNASNPNVKPIINPIFLKLFTGSYFSPEQDRHSPLLSPGVAPDQLLRDALPHNQVMITCFGDGLLMEAEDFRERLKGLGKRVDGYTVPDVPHGWDKWPSFGRVDAKRDAAYKSAAESLREFWS</sequence>
<dbReference type="InParanoid" id="A0A1E1L1B2"/>
<evidence type="ECO:0000313" key="4">
    <source>
        <dbReference type="Proteomes" id="UP000178129"/>
    </source>
</evidence>